<gene>
    <name evidence="5" type="ORF">L1049_006847</name>
</gene>
<evidence type="ECO:0008006" key="7">
    <source>
        <dbReference type="Google" id="ProtNLM"/>
    </source>
</evidence>
<comment type="similarity">
    <text evidence="3">Belongs to the GRAS family.</text>
</comment>
<proteinExistence type="inferred from homology"/>
<dbReference type="AlphaFoldDB" id="A0AAP0RHN5"/>
<feature type="region of interest" description="SAW" evidence="3">
    <location>
        <begin position="507"/>
        <end position="578"/>
    </location>
</feature>
<evidence type="ECO:0000256" key="4">
    <source>
        <dbReference type="SAM" id="MobiDB-lite"/>
    </source>
</evidence>
<dbReference type="PROSITE" id="PS50985">
    <property type="entry name" value="GRAS"/>
    <property type="match status" value="1"/>
</dbReference>
<name>A0AAP0RHN5_LIQFO</name>
<dbReference type="EMBL" id="JBBPBK010000010">
    <property type="protein sequence ID" value="KAK9277307.1"/>
    <property type="molecule type" value="Genomic_DNA"/>
</dbReference>
<keyword evidence="1" id="KW-0805">Transcription regulation</keyword>
<comment type="caution">
    <text evidence="3">Lacks conserved residue(s) required for the propagation of feature annotation.</text>
</comment>
<organism evidence="5 6">
    <name type="scientific">Liquidambar formosana</name>
    <name type="common">Formosan gum</name>
    <dbReference type="NCBI Taxonomy" id="63359"/>
    <lineage>
        <taxon>Eukaryota</taxon>
        <taxon>Viridiplantae</taxon>
        <taxon>Streptophyta</taxon>
        <taxon>Embryophyta</taxon>
        <taxon>Tracheophyta</taxon>
        <taxon>Spermatophyta</taxon>
        <taxon>Magnoliopsida</taxon>
        <taxon>eudicotyledons</taxon>
        <taxon>Gunneridae</taxon>
        <taxon>Pentapetalae</taxon>
        <taxon>Saxifragales</taxon>
        <taxon>Altingiaceae</taxon>
        <taxon>Liquidambar</taxon>
    </lineage>
</organism>
<protein>
    <recommendedName>
        <fullName evidence="7">Scarecrow-like protein 6</fullName>
    </recommendedName>
</protein>
<dbReference type="InterPro" id="IPR005202">
    <property type="entry name" value="TF_GRAS"/>
</dbReference>
<evidence type="ECO:0000256" key="2">
    <source>
        <dbReference type="ARBA" id="ARBA00023163"/>
    </source>
</evidence>
<evidence type="ECO:0000256" key="1">
    <source>
        <dbReference type="ARBA" id="ARBA00023015"/>
    </source>
</evidence>
<keyword evidence="2" id="KW-0804">Transcription</keyword>
<accession>A0AAP0RHN5</accession>
<evidence type="ECO:0000313" key="5">
    <source>
        <dbReference type="EMBL" id="KAK9277307.1"/>
    </source>
</evidence>
<dbReference type="Proteomes" id="UP001415857">
    <property type="component" value="Unassembled WGS sequence"/>
</dbReference>
<feature type="short sequence motif" description="VHIID" evidence="3">
    <location>
        <begin position="325"/>
        <end position="329"/>
    </location>
</feature>
<reference evidence="5 6" key="1">
    <citation type="journal article" date="2024" name="Plant J.">
        <title>Genome sequences and population genomics reveal climatic adaptation and genomic divergence between two closely related sweetgum species.</title>
        <authorList>
            <person name="Xu W.Q."/>
            <person name="Ren C.Q."/>
            <person name="Zhang X.Y."/>
            <person name="Comes H.P."/>
            <person name="Liu X.H."/>
            <person name="Li Y.G."/>
            <person name="Kettle C.J."/>
            <person name="Jalonen R."/>
            <person name="Gaisberger H."/>
            <person name="Ma Y.Z."/>
            <person name="Qiu Y.X."/>
        </authorList>
    </citation>
    <scope>NUCLEOTIDE SEQUENCE [LARGE SCALE GENOMIC DNA]</scope>
    <source>
        <strain evidence="5">Hangzhou</strain>
    </source>
</reference>
<feature type="region of interest" description="Disordered" evidence="4">
    <location>
        <begin position="180"/>
        <end position="207"/>
    </location>
</feature>
<feature type="region of interest" description="Leucine repeat II (LRII)" evidence="3">
    <location>
        <begin position="373"/>
        <end position="405"/>
    </location>
</feature>
<evidence type="ECO:0000256" key="3">
    <source>
        <dbReference type="PROSITE-ProRule" id="PRU01191"/>
    </source>
</evidence>
<evidence type="ECO:0000313" key="6">
    <source>
        <dbReference type="Proteomes" id="UP001415857"/>
    </source>
</evidence>
<comment type="caution">
    <text evidence="5">The sequence shown here is derived from an EMBL/GenBank/DDBJ whole genome shotgun (WGS) entry which is preliminary data.</text>
</comment>
<dbReference type="PANTHER" id="PTHR31636">
    <property type="entry name" value="OSJNBA0084A10.13 PROTEIN-RELATED"/>
    <property type="match status" value="1"/>
</dbReference>
<keyword evidence="6" id="KW-1185">Reference proteome</keyword>
<sequence length="579" mass="64913">MVLAFLQATTVMERTLLGLSISKVSSVGLSTTTNNINCNSTQNPAMYSSQANNLVPLPVSLPPGVMFQPQQQQFETPSDEKPQIFNLQQVLMNQQQQQSQNPNFFPVLPYAQQDPHHLLQPQPKRQNSGGVGVEPIPLIPKVPFADLGHEFLLRKNQHQQPLLGFPNQLQLLPPHHLHNVQQKPPSMVPKQKAMGQGEELAQHHHQQQQQQQMLLDQLFKAAELVGTGNFSHAHGILARLNHQLSSGGKPLQRAAFYFKEALQLILMNDNPPVTSYPLLRTPTPLDVIFKMGAYKVFSEVSPLIQFANFTSNQALLEALDDADRIHIIDFDIGFGAQWASFMQELPVRSRGAPSFKITAFTSPFTHHPLELQLLRENLTLFANEIGIAFELDVVNFDSFDPNSYSTPISRSSENEAIGVSFPIWSCSNHPAMLPSLLRFVKHLSPKIMVSLDRGCDRSDLPFSQHLLHALQSYINLLESLDAVNATSDAVSKIEKYLLQPRIESTVLGRLRAPEKMAIWKQLFASAGFSPVTFSNFTETQAECVVKKTPVRGFHIDKRQASLMLCWQHRELISASAWRC</sequence>
<feature type="region of interest" description="VHIID" evidence="3">
    <location>
        <begin position="294"/>
        <end position="359"/>
    </location>
</feature>
<dbReference type="Pfam" id="PF03514">
    <property type="entry name" value="GRAS"/>
    <property type="match status" value="1"/>
</dbReference>